<feature type="region of interest" description="Disordered" evidence="1">
    <location>
        <begin position="34"/>
        <end position="57"/>
    </location>
</feature>
<proteinExistence type="predicted"/>
<dbReference type="Proteomes" id="UP000600918">
    <property type="component" value="Unassembled WGS sequence"/>
</dbReference>
<accession>A0A834UD37</accession>
<evidence type="ECO:0000313" key="3">
    <source>
        <dbReference type="Proteomes" id="UP000600918"/>
    </source>
</evidence>
<gene>
    <name evidence="2" type="ORF">H0235_004642</name>
</gene>
<reference evidence="2" key="1">
    <citation type="journal article" date="2020" name="G3 (Bethesda)">
        <title>High-Quality Assemblies for Three Invasive Social Wasps from the &lt;i&gt;Vespula&lt;/i&gt; Genus.</title>
        <authorList>
            <person name="Harrop T.W.R."/>
            <person name="Guhlin J."/>
            <person name="McLaughlin G.M."/>
            <person name="Permina E."/>
            <person name="Stockwell P."/>
            <person name="Gilligan J."/>
            <person name="Le Lec M.F."/>
            <person name="Gruber M.A.M."/>
            <person name="Quinn O."/>
            <person name="Lovegrove M."/>
            <person name="Duncan E.J."/>
            <person name="Remnant E.J."/>
            <person name="Van Eeckhoven J."/>
            <person name="Graham B."/>
            <person name="Knapp R.A."/>
            <person name="Langford K.W."/>
            <person name="Kronenberg Z."/>
            <person name="Press M.O."/>
            <person name="Eacker S.M."/>
            <person name="Wilson-Rankin E.E."/>
            <person name="Purcell J."/>
            <person name="Lester P.J."/>
            <person name="Dearden P.K."/>
        </authorList>
    </citation>
    <scope>NUCLEOTIDE SEQUENCE</scope>
    <source>
        <strain evidence="2">Volc-1</strain>
    </source>
</reference>
<comment type="caution">
    <text evidence="2">The sequence shown here is derived from an EMBL/GenBank/DDBJ whole genome shotgun (WGS) entry which is preliminary data.</text>
</comment>
<dbReference type="EMBL" id="JACSDY010000003">
    <property type="protein sequence ID" value="KAF7431718.1"/>
    <property type="molecule type" value="Genomic_DNA"/>
</dbReference>
<sequence length="90" mass="10127">MKALRSRYQNARQSSRPNEIFGLIMGVLSPTACNSDLENIDPGDEEEEEEAEEEEGEGRCFLLEEAGRYSTPLRPRANICHVIAARSEDQ</sequence>
<evidence type="ECO:0000313" key="2">
    <source>
        <dbReference type="EMBL" id="KAF7431718.1"/>
    </source>
</evidence>
<name>A0A834UD37_VESPE</name>
<keyword evidence="3" id="KW-1185">Reference proteome</keyword>
<organism evidence="2 3">
    <name type="scientific">Vespula pensylvanica</name>
    <name type="common">Western yellow jacket</name>
    <name type="synonym">Wasp</name>
    <dbReference type="NCBI Taxonomy" id="30213"/>
    <lineage>
        <taxon>Eukaryota</taxon>
        <taxon>Metazoa</taxon>
        <taxon>Ecdysozoa</taxon>
        <taxon>Arthropoda</taxon>
        <taxon>Hexapoda</taxon>
        <taxon>Insecta</taxon>
        <taxon>Pterygota</taxon>
        <taxon>Neoptera</taxon>
        <taxon>Endopterygota</taxon>
        <taxon>Hymenoptera</taxon>
        <taxon>Apocrita</taxon>
        <taxon>Aculeata</taxon>
        <taxon>Vespoidea</taxon>
        <taxon>Vespidae</taxon>
        <taxon>Vespinae</taxon>
        <taxon>Vespula</taxon>
    </lineage>
</organism>
<feature type="compositionally biased region" description="Acidic residues" evidence="1">
    <location>
        <begin position="38"/>
        <end position="56"/>
    </location>
</feature>
<protein>
    <submittedName>
        <fullName evidence="2">Uncharacterized protein</fullName>
    </submittedName>
</protein>
<evidence type="ECO:0000256" key="1">
    <source>
        <dbReference type="SAM" id="MobiDB-lite"/>
    </source>
</evidence>
<dbReference type="AlphaFoldDB" id="A0A834UD37"/>